<organism evidence="2 3">
    <name type="scientific">Hermanssonia centrifuga</name>
    <dbReference type="NCBI Taxonomy" id="98765"/>
    <lineage>
        <taxon>Eukaryota</taxon>
        <taxon>Fungi</taxon>
        <taxon>Dikarya</taxon>
        <taxon>Basidiomycota</taxon>
        <taxon>Agaricomycotina</taxon>
        <taxon>Agaricomycetes</taxon>
        <taxon>Polyporales</taxon>
        <taxon>Meruliaceae</taxon>
        <taxon>Hermanssonia</taxon>
    </lineage>
</organism>
<evidence type="ECO:0000256" key="1">
    <source>
        <dbReference type="SAM" id="MobiDB-lite"/>
    </source>
</evidence>
<feature type="compositionally biased region" description="Low complexity" evidence="1">
    <location>
        <begin position="133"/>
        <end position="148"/>
    </location>
</feature>
<sequence>MFSSNPHRSSSSVRLSIFTPLPTQEGTSSPSSSSLSDESPVRTQPPTPTRPRSRTTALTTTTPRHRAARTRPRASSAGMSFSSNLAFSPASSSSRPGTTTVIGTADPGSPPPYSPEPPELDATSPFLAKRAASSPHLHSPPLSRSSLHVYPRSQANSRRPSTSALHPLAHPTRHRPTYTRPDTDDDEDGGRASDPQSGDETMVRRSSERGQPGTLRERLFGMGRVDAASVRLVTTAPGVSGAGETETEGEDLVSLMYAMFSSALALAAVPIWEKIRSKYAVELLD</sequence>
<feature type="compositionally biased region" description="Low complexity" evidence="1">
    <location>
        <begin position="73"/>
        <end position="94"/>
    </location>
</feature>
<dbReference type="EMBL" id="MLYV02000779">
    <property type="protein sequence ID" value="PSR77739.1"/>
    <property type="molecule type" value="Genomic_DNA"/>
</dbReference>
<feature type="compositionally biased region" description="Basic residues" evidence="1">
    <location>
        <begin position="63"/>
        <end position="72"/>
    </location>
</feature>
<accession>A0A2R6NVS0</accession>
<dbReference type="OrthoDB" id="2139606at2759"/>
<keyword evidence="3" id="KW-1185">Reference proteome</keyword>
<dbReference type="STRING" id="98765.A0A2R6NVS0"/>
<gene>
    <name evidence="2" type="ORF">PHLCEN_2v7723</name>
</gene>
<dbReference type="Proteomes" id="UP000186601">
    <property type="component" value="Unassembled WGS sequence"/>
</dbReference>
<feature type="compositionally biased region" description="Pro residues" evidence="1">
    <location>
        <begin position="108"/>
        <end position="117"/>
    </location>
</feature>
<name>A0A2R6NVS0_9APHY</name>
<feature type="compositionally biased region" description="Low complexity" evidence="1">
    <location>
        <begin position="28"/>
        <end position="42"/>
    </location>
</feature>
<evidence type="ECO:0000313" key="3">
    <source>
        <dbReference type="Proteomes" id="UP000186601"/>
    </source>
</evidence>
<protein>
    <submittedName>
        <fullName evidence="2">Uncharacterized protein</fullName>
    </submittedName>
</protein>
<proteinExistence type="predicted"/>
<dbReference type="AlphaFoldDB" id="A0A2R6NVS0"/>
<reference evidence="2 3" key="1">
    <citation type="submission" date="2018-02" db="EMBL/GenBank/DDBJ databases">
        <title>Genome sequence of the basidiomycete white-rot fungus Phlebia centrifuga.</title>
        <authorList>
            <person name="Granchi Z."/>
            <person name="Peng M."/>
            <person name="de Vries R.P."/>
            <person name="Hilden K."/>
            <person name="Makela M.R."/>
            <person name="Grigoriev I."/>
            <person name="Riley R."/>
        </authorList>
    </citation>
    <scope>NUCLEOTIDE SEQUENCE [LARGE SCALE GENOMIC DNA]</scope>
    <source>
        <strain evidence="2 3">FBCC195</strain>
    </source>
</reference>
<feature type="compositionally biased region" description="Low complexity" evidence="1">
    <location>
        <begin position="1"/>
        <end position="16"/>
    </location>
</feature>
<evidence type="ECO:0000313" key="2">
    <source>
        <dbReference type="EMBL" id="PSR77739.1"/>
    </source>
</evidence>
<feature type="compositionally biased region" description="Polar residues" evidence="1">
    <location>
        <begin position="153"/>
        <end position="164"/>
    </location>
</feature>
<feature type="region of interest" description="Disordered" evidence="1">
    <location>
        <begin position="1"/>
        <end position="218"/>
    </location>
</feature>
<comment type="caution">
    <text evidence="2">The sequence shown here is derived from an EMBL/GenBank/DDBJ whole genome shotgun (WGS) entry which is preliminary data.</text>
</comment>